<name>A0A3M2LYM3_9ACTN</name>
<dbReference type="EMBL" id="RFFG01000032">
    <property type="protein sequence ID" value="RMI42561.1"/>
    <property type="molecule type" value="Genomic_DNA"/>
</dbReference>
<dbReference type="AlphaFoldDB" id="A0A3M2LYM3"/>
<protein>
    <submittedName>
        <fullName evidence="1">Uncharacterized protein</fullName>
    </submittedName>
</protein>
<accession>A0A3M2LYM3</accession>
<evidence type="ECO:0000313" key="1">
    <source>
        <dbReference type="EMBL" id="RMI42561.1"/>
    </source>
</evidence>
<keyword evidence="2" id="KW-1185">Reference proteome</keyword>
<proteinExistence type="predicted"/>
<organism evidence="1 2">
    <name type="scientific">Actinomadura harenae</name>
    <dbReference type="NCBI Taxonomy" id="2483351"/>
    <lineage>
        <taxon>Bacteria</taxon>
        <taxon>Bacillati</taxon>
        <taxon>Actinomycetota</taxon>
        <taxon>Actinomycetes</taxon>
        <taxon>Streptosporangiales</taxon>
        <taxon>Thermomonosporaceae</taxon>
        <taxon>Actinomadura</taxon>
    </lineage>
</organism>
<evidence type="ECO:0000313" key="2">
    <source>
        <dbReference type="Proteomes" id="UP000282674"/>
    </source>
</evidence>
<gene>
    <name evidence="1" type="ORF">EBO15_19165</name>
</gene>
<reference evidence="1 2" key="1">
    <citation type="submission" date="2018-10" db="EMBL/GenBank/DDBJ databases">
        <title>Isolation from soil.</title>
        <authorList>
            <person name="Hu J."/>
        </authorList>
    </citation>
    <scope>NUCLEOTIDE SEQUENCE [LARGE SCALE GENOMIC DNA]</scope>
    <source>
        <strain evidence="1 2">NEAU-Ht49</strain>
    </source>
</reference>
<comment type="caution">
    <text evidence="1">The sequence shown here is derived from an EMBL/GenBank/DDBJ whole genome shotgun (WGS) entry which is preliminary data.</text>
</comment>
<sequence>MKVPLVMDACSPSEEDLLAALEADFPAWGFIVSSKKRWWALRGPLPIDRLQEKDVFDCDTAAELRAALVADGWGRQELEGSW</sequence>
<dbReference type="Proteomes" id="UP000282674">
    <property type="component" value="Unassembled WGS sequence"/>
</dbReference>